<dbReference type="EMBL" id="JAEMNV010000007">
    <property type="protein sequence ID" value="MBJ8341261.1"/>
    <property type="molecule type" value="Genomic_DNA"/>
</dbReference>
<keyword evidence="1" id="KW-0472">Membrane</keyword>
<dbReference type="PANTHER" id="PTHR33987:SF1">
    <property type="entry name" value="CALCINEURIN-LIKE METALLO-PHOSPHOESTERASE SUPERFAMILY PROTEIN"/>
    <property type="match status" value="1"/>
</dbReference>
<name>A0A934NTL7_9NOCA</name>
<dbReference type="InterPro" id="IPR000326">
    <property type="entry name" value="PAP2/HPO"/>
</dbReference>
<feature type="transmembrane region" description="Helical" evidence="1">
    <location>
        <begin position="291"/>
        <end position="308"/>
    </location>
</feature>
<dbReference type="Pfam" id="PF09423">
    <property type="entry name" value="PhoD"/>
    <property type="match status" value="1"/>
</dbReference>
<feature type="transmembrane region" description="Helical" evidence="1">
    <location>
        <begin position="180"/>
        <end position="200"/>
    </location>
</feature>
<dbReference type="Gene3D" id="1.20.144.10">
    <property type="entry name" value="Phosphatidic acid phosphatase type 2/haloperoxidase"/>
    <property type="match status" value="1"/>
</dbReference>
<dbReference type="InterPro" id="IPR038607">
    <property type="entry name" value="PhoD-like_sf"/>
</dbReference>
<keyword evidence="1" id="KW-1133">Transmembrane helix</keyword>
<reference evidence="3" key="1">
    <citation type="submission" date="2020-12" db="EMBL/GenBank/DDBJ databases">
        <title>Antrihabitans popcorni sp. nov. and Antrihabitans auranticaus sp. nov., isolated from a larva cave.</title>
        <authorList>
            <person name="Lee S.D."/>
            <person name="Kim I.S."/>
        </authorList>
    </citation>
    <scope>NUCLEOTIDE SEQUENCE</scope>
    <source>
        <strain evidence="3">YC3-6</strain>
    </source>
</reference>
<keyword evidence="4" id="KW-1185">Reference proteome</keyword>
<dbReference type="Gene3D" id="3.60.21.70">
    <property type="entry name" value="PhoD-like phosphatase"/>
    <property type="match status" value="1"/>
</dbReference>
<accession>A0A934NTL7</accession>
<feature type="transmembrane region" description="Helical" evidence="1">
    <location>
        <begin position="118"/>
        <end position="146"/>
    </location>
</feature>
<feature type="transmembrane region" description="Helical" evidence="1">
    <location>
        <begin position="252"/>
        <end position="271"/>
    </location>
</feature>
<feature type="transmembrane region" description="Helical" evidence="1">
    <location>
        <begin position="518"/>
        <end position="538"/>
    </location>
</feature>
<feature type="transmembrane region" description="Helical" evidence="1">
    <location>
        <begin position="229"/>
        <end position="247"/>
    </location>
</feature>
<sequence length="953" mass="99866">MSSRTRDRGVARLLGVDRLNIFVPAIMSVGLLFWLASELRELVRATGAASRAKRSAIAGHEVARLTLGSTGAEPPGRQGLRPRPVYLLLAVALGCGAAYVAIGSIANYFRPGYYVADIAWLLALALAASFGAIAYGSVAAVVFVRYPVPPKSFRRMLTNSLLTSRPVDGDTMPEGPSWKLAAGFLAAAAGAGLLALIVAASPHVVDGFDRGVAAWFHGLGWPATSITDLVSRTGIVVVAVVVVGAVAVRCRVLALTFAAAVALGFLATVVLRDIIERPRPLDGPMAGMLDSYPSESVVLAVIVAGLVPRAIATLIGWPRIAAPLSFVLGVATAATMVDRVARGAHWPTDVIGGALIGSALVFGARWVVDVPRAHIGCRSCPRSQDLPLRRKSRGMIRMGISTASAVRVLAHLSAAAVAVTLAVLTFTVGVPTSTENYVFGPGVERPAQLALAGVVSLGALLAWKWEAIGAVLIAFAATCLGIFAAVEYQPIYAVALTAAAMVPSILLWLSWQHRRSAIELVVLAVVTALLLGTTWAGATKVYDIYFGPTHPSSTTPGLAVDRVEWVWSGALSSASISVSARLAESGETASLLVESNDGRFSTTTRAVFADDHRIARMRADGLRPGTRYRFTVVVDGVADTSRGAGSFETPVDGPMSYRVTAGACARVGSNGSVYDAISAERPMIHLALGDLHYGNIEATTPGPYLDAYGKFLTMPAQAALYRAAPIAYVWDDHDYGANDADASSPGRDASRVAFDSAVPHYAFGSPGGTVNQAFTIGRVRFVMTDNRSEATDSTMLGDAQLRWLIDEVTSSSKTHALVVWANPDPWIGESSPGADGWAGHPDERRRIADAIAAAGVHNLISVGGDAHMVAIDDGTNSDYSTTGGAGFPILQAAALDRPGSVKGGPYSEGTYPGGGQYGVLDIHDDGSRVTVSMSGKRWDGTVLTRYEFDVPTG</sequence>
<evidence type="ECO:0000256" key="1">
    <source>
        <dbReference type="SAM" id="Phobius"/>
    </source>
</evidence>
<evidence type="ECO:0000259" key="2">
    <source>
        <dbReference type="SMART" id="SM00014"/>
    </source>
</evidence>
<evidence type="ECO:0000313" key="4">
    <source>
        <dbReference type="Proteomes" id="UP000655868"/>
    </source>
</evidence>
<feature type="transmembrane region" description="Helical" evidence="1">
    <location>
        <begin position="446"/>
        <end position="463"/>
    </location>
</feature>
<feature type="transmembrane region" description="Helical" evidence="1">
    <location>
        <begin position="320"/>
        <end position="338"/>
    </location>
</feature>
<dbReference type="AlphaFoldDB" id="A0A934NTL7"/>
<organism evidence="3 4">
    <name type="scientific">Antrihabitans stalagmiti</name>
    <dbReference type="NCBI Taxonomy" id="2799499"/>
    <lineage>
        <taxon>Bacteria</taxon>
        <taxon>Bacillati</taxon>
        <taxon>Actinomycetota</taxon>
        <taxon>Actinomycetes</taxon>
        <taxon>Mycobacteriales</taxon>
        <taxon>Nocardiaceae</taxon>
        <taxon>Antrihabitans</taxon>
    </lineage>
</organism>
<feature type="transmembrane region" description="Helical" evidence="1">
    <location>
        <begin position="399"/>
        <end position="426"/>
    </location>
</feature>
<feature type="domain" description="Phosphatidic acid phosphatase type 2/haloperoxidase" evidence="2">
    <location>
        <begin position="252"/>
        <end position="365"/>
    </location>
</feature>
<dbReference type="InterPro" id="IPR018946">
    <property type="entry name" value="PhoD-like_MPP"/>
</dbReference>
<gene>
    <name evidence="3" type="ORF">JGU71_20460</name>
</gene>
<dbReference type="Proteomes" id="UP000655868">
    <property type="component" value="Unassembled WGS sequence"/>
</dbReference>
<dbReference type="PANTHER" id="PTHR33987">
    <property type="entry name" value="CALCINEURIN-LIKE METALLO-PHOSPHOESTERASE SUPERFAMILY PROTEIN"/>
    <property type="match status" value="1"/>
</dbReference>
<protein>
    <submittedName>
        <fullName evidence="3">Alkaline phosphatase D family protein</fullName>
    </submittedName>
</protein>
<dbReference type="SUPFAM" id="SSF48317">
    <property type="entry name" value="Acid phosphatase/Vanadium-dependent haloperoxidase"/>
    <property type="match status" value="1"/>
</dbReference>
<proteinExistence type="predicted"/>
<dbReference type="Pfam" id="PF01569">
    <property type="entry name" value="PAP2"/>
    <property type="match status" value="1"/>
</dbReference>
<dbReference type="SUPFAM" id="SSF56300">
    <property type="entry name" value="Metallo-dependent phosphatases"/>
    <property type="match status" value="1"/>
</dbReference>
<evidence type="ECO:0000313" key="3">
    <source>
        <dbReference type="EMBL" id="MBJ8341261.1"/>
    </source>
</evidence>
<feature type="transmembrane region" description="Helical" evidence="1">
    <location>
        <begin position="20"/>
        <end position="36"/>
    </location>
</feature>
<feature type="transmembrane region" description="Helical" evidence="1">
    <location>
        <begin position="85"/>
        <end position="106"/>
    </location>
</feature>
<feature type="transmembrane region" description="Helical" evidence="1">
    <location>
        <begin position="468"/>
        <end position="486"/>
    </location>
</feature>
<dbReference type="RefSeq" id="WP_199706151.1">
    <property type="nucleotide sequence ID" value="NZ_JAEMNV010000007.1"/>
</dbReference>
<dbReference type="SMART" id="SM00014">
    <property type="entry name" value="acidPPc"/>
    <property type="match status" value="1"/>
</dbReference>
<feature type="transmembrane region" description="Helical" evidence="1">
    <location>
        <begin position="350"/>
        <end position="368"/>
    </location>
</feature>
<dbReference type="InterPro" id="IPR029052">
    <property type="entry name" value="Metallo-depent_PP-like"/>
</dbReference>
<feature type="transmembrane region" description="Helical" evidence="1">
    <location>
        <begin position="492"/>
        <end position="511"/>
    </location>
</feature>
<keyword evidence="1" id="KW-0812">Transmembrane</keyword>
<comment type="caution">
    <text evidence="3">The sequence shown here is derived from an EMBL/GenBank/DDBJ whole genome shotgun (WGS) entry which is preliminary data.</text>
</comment>
<dbReference type="InterPro" id="IPR036938">
    <property type="entry name" value="PAP2/HPO_sf"/>
</dbReference>